<dbReference type="InterPro" id="IPR049557">
    <property type="entry name" value="Transketolase_CS"/>
</dbReference>
<comment type="subunit">
    <text evidence="3 11">Homodimer.</text>
</comment>
<keyword evidence="14" id="KW-1185">Reference proteome</keyword>
<dbReference type="AlphaFoldDB" id="C3X5X8"/>
<dbReference type="InterPro" id="IPR020826">
    <property type="entry name" value="Transketolase_BS"/>
</dbReference>
<dbReference type="PANTHER" id="PTHR43322:SF5">
    <property type="entry name" value="1-DEOXY-D-XYLULOSE-5-PHOSPHATE SYNTHASE, CHLOROPLASTIC"/>
    <property type="match status" value="1"/>
</dbReference>
<dbReference type="Pfam" id="PF02780">
    <property type="entry name" value="Transketolase_C"/>
    <property type="match status" value="1"/>
</dbReference>
<dbReference type="NCBIfam" id="TIGR00204">
    <property type="entry name" value="dxs"/>
    <property type="match status" value="1"/>
</dbReference>
<dbReference type="eggNOG" id="COG1154">
    <property type="taxonomic scope" value="Bacteria"/>
</dbReference>
<evidence type="ECO:0000256" key="5">
    <source>
        <dbReference type="ARBA" id="ARBA00022723"/>
    </source>
</evidence>
<evidence type="ECO:0000313" key="14">
    <source>
        <dbReference type="Proteomes" id="UP000003973"/>
    </source>
</evidence>
<dbReference type="Pfam" id="PF02779">
    <property type="entry name" value="Transket_pyr"/>
    <property type="match status" value="1"/>
</dbReference>
<keyword evidence="7 11" id="KW-0784">Thiamine biosynthesis</keyword>
<dbReference type="GO" id="GO:0019288">
    <property type="term" value="P:isopentenyl diphosphate biosynthetic process, methylerythritol 4-phosphate pathway"/>
    <property type="evidence" value="ECO:0007669"/>
    <property type="project" value="TreeGrafter"/>
</dbReference>
<comment type="cofactor">
    <cofactor evidence="11">
        <name>Mg(2+)</name>
        <dbReference type="ChEBI" id="CHEBI:18420"/>
    </cofactor>
    <text evidence="11">Binds 1 Mg(2+) ion per subunit.</text>
</comment>
<protein>
    <recommendedName>
        <fullName evidence="11">1-deoxy-D-xylulose-5-phosphate synthase</fullName>
        <ecNumber evidence="11">2.2.1.7</ecNumber>
    </recommendedName>
    <alternativeName>
        <fullName evidence="11">1-deoxyxylulose-5-phosphate synthase</fullName>
        <shortName evidence="11">DXP synthase</shortName>
        <shortName evidence="11">DXPS</shortName>
    </alternativeName>
</protein>
<evidence type="ECO:0000256" key="6">
    <source>
        <dbReference type="ARBA" id="ARBA00022842"/>
    </source>
</evidence>
<keyword evidence="6 11" id="KW-0460">Magnesium</keyword>
<feature type="binding site" evidence="11">
    <location>
        <position position="361"/>
    </location>
    <ligand>
        <name>thiamine diphosphate</name>
        <dbReference type="ChEBI" id="CHEBI:58937"/>
    </ligand>
</feature>
<dbReference type="InterPro" id="IPR005477">
    <property type="entry name" value="Dxylulose-5-P_synthase"/>
</dbReference>
<comment type="catalytic activity">
    <reaction evidence="11">
        <text>D-glyceraldehyde 3-phosphate + pyruvate + H(+) = 1-deoxy-D-xylulose 5-phosphate + CO2</text>
        <dbReference type="Rhea" id="RHEA:12605"/>
        <dbReference type="ChEBI" id="CHEBI:15361"/>
        <dbReference type="ChEBI" id="CHEBI:15378"/>
        <dbReference type="ChEBI" id="CHEBI:16526"/>
        <dbReference type="ChEBI" id="CHEBI:57792"/>
        <dbReference type="ChEBI" id="CHEBI:59776"/>
        <dbReference type="EC" id="2.2.1.7"/>
    </reaction>
</comment>
<dbReference type="GO" id="GO:0009228">
    <property type="term" value="P:thiamine biosynthetic process"/>
    <property type="evidence" value="ECO:0007669"/>
    <property type="project" value="UniProtKB-UniRule"/>
</dbReference>
<dbReference type="SUPFAM" id="SSF52518">
    <property type="entry name" value="Thiamin diphosphate-binding fold (THDP-binding)"/>
    <property type="match status" value="2"/>
</dbReference>
<dbReference type="CDD" id="cd02007">
    <property type="entry name" value="TPP_DXS"/>
    <property type="match status" value="1"/>
</dbReference>
<evidence type="ECO:0000259" key="12">
    <source>
        <dbReference type="SMART" id="SM00861"/>
    </source>
</evidence>
<keyword evidence="9 11" id="KW-0414">Isoprene biosynthesis</keyword>
<evidence type="ECO:0000256" key="1">
    <source>
        <dbReference type="ARBA" id="ARBA00004980"/>
    </source>
</evidence>
<evidence type="ECO:0000256" key="9">
    <source>
        <dbReference type="ARBA" id="ARBA00023229"/>
    </source>
</evidence>
<gene>
    <name evidence="11" type="primary">dxs</name>
    <name evidence="13" type="ORF">OFAG_01767</name>
</gene>
<evidence type="ECO:0000256" key="4">
    <source>
        <dbReference type="ARBA" id="ARBA00022679"/>
    </source>
</evidence>
<dbReference type="SUPFAM" id="SSF52922">
    <property type="entry name" value="TK C-terminal domain-like"/>
    <property type="match status" value="1"/>
</dbReference>
<feature type="binding site" evidence="11">
    <location>
        <position position="73"/>
    </location>
    <ligand>
        <name>thiamine diphosphate</name>
        <dbReference type="ChEBI" id="CHEBI:58937"/>
    </ligand>
</feature>
<evidence type="ECO:0000256" key="3">
    <source>
        <dbReference type="ARBA" id="ARBA00011738"/>
    </source>
</evidence>
<dbReference type="RefSeq" id="WP_005878475.1">
    <property type="nucleotide sequence ID" value="NZ_CABMNL010000001.1"/>
</dbReference>
<dbReference type="GO" id="GO:0000287">
    <property type="term" value="F:magnesium ion binding"/>
    <property type="evidence" value="ECO:0007669"/>
    <property type="project" value="UniProtKB-UniRule"/>
</dbReference>
<reference evidence="13" key="1">
    <citation type="submission" date="2011-10" db="EMBL/GenBank/DDBJ databases">
        <title>The Genome Sequence of Oxalobacter formigenes HOxBLS.</title>
        <authorList>
            <consortium name="The Broad Institute Genome Sequencing Platform"/>
            <person name="Earl A."/>
            <person name="Ward D."/>
            <person name="Feldgarden M."/>
            <person name="Gevers D."/>
            <person name="Allison M.J."/>
            <person name="Humphrey S."/>
            <person name="Young S.K."/>
            <person name="Zeng Q."/>
            <person name="Gargeya S."/>
            <person name="Fitzgerald M."/>
            <person name="Haas B."/>
            <person name="Abouelleil A."/>
            <person name="Alvarado L."/>
            <person name="Arachchi H.M."/>
            <person name="Berlin A."/>
            <person name="Brown A."/>
            <person name="Chapman S.B."/>
            <person name="Chen Z."/>
            <person name="Dunbar C."/>
            <person name="Freedman E."/>
            <person name="Gearin G."/>
            <person name="Goldberg J."/>
            <person name="Griggs A."/>
            <person name="Gujja S."/>
            <person name="Heiman D."/>
            <person name="Howarth C."/>
            <person name="Larson L."/>
            <person name="Lui A."/>
            <person name="MacDonald P.J.P."/>
            <person name="Montmayeur A."/>
            <person name="Murphy C."/>
            <person name="Neiman D."/>
            <person name="Pearson M."/>
            <person name="Priest M."/>
            <person name="Roberts A."/>
            <person name="Saif S."/>
            <person name="Shea T."/>
            <person name="Shenoy N."/>
            <person name="Sisk P."/>
            <person name="Stolte C."/>
            <person name="Sykes S."/>
            <person name="Wortman J."/>
            <person name="Nusbaum C."/>
            <person name="Birren B."/>
        </authorList>
    </citation>
    <scope>NUCLEOTIDE SEQUENCE [LARGE SCALE GENOMIC DNA]</scope>
    <source>
        <strain evidence="13">HOxBLS</strain>
    </source>
</reference>
<dbReference type="InterPro" id="IPR029061">
    <property type="entry name" value="THDP-binding"/>
</dbReference>
<evidence type="ECO:0000313" key="13">
    <source>
        <dbReference type="EMBL" id="EEO28614.1"/>
    </source>
</evidence>
<dbReference type="InterPro" id="IPR009014">
    <property type="entry name" value="Transketo_C/PFOR_II"/>
</dbReference>
<organism evidence="13 14">
    <name type="scientific">Oxalobacter paraformigenes</name>
    <dbReference type="NCBI Taxonomy" id="556268"/>
    <lineage>
        <taxon>Bacteria</taxon>
        <taxon>Pseudomonadati</taxon>
        <taxon>Pseudomonadota</taxon>
        <taxon>Betaproteobacteria</taxon>
        <taxon>Burkholderiales</taxon>
        <taxon>Oxalobacteraceae</taxon>
        <taxon>Oxalobacter</taxon>
    </lineage>
</organism>
<feature type="binding site" evidence="11">
    <location>
        <position position="280"/>
    </location>
    <ligand>
        <name>thiamine diphosphate</name>
        <dbReference type="ChEBI" id="CHEBI:58937"/>
    </ligand>
</feature>
<comment type="cofactor">
    <cofactor evidence="11">
        <name>thiamine diphosphate</name>
        <dbReference type="ChEBI" id="CHEBI:58937"/>
    </cofactor>
    <text evidence="11">Binds 1 thiamine pyrophosphate per subunit.</text>
</comment>
<evidence type="ECO:0000256" key="10">
    <source>
        <dbReference type="ARBA" id="ARBA00055605"/>
    </source>
</evidence>
<dbReference type="SMART" id="SM00861">
    <property type="entry name" value="Transket_pyr"/>
    <property type="match status" value="1"/>
</dbReference>
<dbReference type="FunFam" id="3.40.50.920:FF:000002">
    <property type="entry name" value="1-deoxy-D-xylulose-5-phosphate synthase"/>
    <property type="match status" value="1"/>
</dbReference>
<evidence type="ECO:0000256" key="8">
    <source>
        <dbReference type="ARBA" id="ARBA00023052"/>
    </source>
</evidence>
<dbReference type="PROSITE" id="PS00802">
    <property type="entry name" value="TRANSKETOLASE_2"/>
    <property type="match status" value="1"/>
</dbReference>
<dbReference type="HOGENOM" id="CLU_009227_1_4_4"/>
<evidence type="ECO:0000256" key="2">
    <source>
        <dbReference type="ARBA" id="ARBA00011081"/>
    </source>
</evidence>
<sequence length="615" mass="66549">MKLLNSINSPADLRKLPCSELQELAVELREYIIQSVSKTGGHLSSNLGTVELAIALHYVFDTPTDRLIWDVGHQSYAHKILTGRRNQMKTLRQLNGISGFPKRDESQYDAFGTAHSSTSISAALGMALAARLKNENYTSIAVIGDGAITGGMAFEAMNNVGMYNDINLLVILNDNDMSISPAVGALNSYFARLMSGKFYATAKNVGKTVLRGPMLEIAKRFEEHAKGLIAPATLFEEFGFNYVGPIDGHDLESLIPTLQNLKERKGPQFLHIVTKKGHGYKLAEADPVLYHGLGKFSPEEGIKPAPVSKPTYAEIFGNWLCDTAAVNQKLVGITPAMREGSGMVRFAKTYPDRFFDVGIAEQHAVTFAAGLACEGLKPVVAIYSTFLQRAYDQLIHDVALQNLDVTFALDRAGLVGADGATHAGNYDMAYLRCIPNMVIMAPSDENEARQMLTTAFLYNGPASVRYPRGAGVGKAVHQELSPLPIGKGEVLRRGQNIAILAFGTMVASSLSAGEELNATVINMRFVKPLDKALVLEIAQTHPFLVTVEEGTISGGAGSAVMETLAAEKMANPVLLLGLPDKFIDHGDVNQLLAMHNLDKDGIITSIRKRFGKLGN</sequence>
<dbReference type="InterPro" id="IPR005475">
    <property type="entry name" value="Transketolase-like_Pyr-bd"/>
</dbReference>
<dbReference type="PROSITE" id="PS00801">
    <property type="entry name" value="TRANSKETOLASE_1"/>
    <property type="match status" value="1"/>
</dbReference>
<comment type="function">
    <text evidence="10 11">Catalyzes the acyloin condensation reaction between C atoms 2 and 3 of pyruvate and glyceraldehyde 3-phosphate to yield 1-deoxy-D-xylulose-5-phosphate (DXP).</text>
</comment>
<dbReference type="HAMAP" id="MF_00315">
    <property type="entry name" value="DXP_synth"/>
    <property type="match status" value="1"/>
</dbReference>
<dbReference type="CDD" id="cd07033">
    <property type="entry name" value="TPP_PYR_DXS_TK_like"/>
    <property type="match status" value="1"/>
</dbReference>
<dbReference type="GO" id="GO:0005829">
    <property type="term" value="C:cytosol"/>
    <property type="evidence" value="ECO:0007669"/>
    <property type="project" value="TreeGrafter"/>
</dbReference>
<accession>C3X5X8</accession>
<feature type="binding site" evidence="11">
    <location>
        <position position="175"/>
    </location>
    <ligand>
        <name>Mg(2+)</name>
        <dbReference type="ChEBI" id="CHEBI:18420"/>
    </ligand>
</feature>
<keyword evidence="5 11" id="KW-0479">Metal-binding</keyword>
<proteinExistence type="inferred from homology"/>
<name>C3X5X8_9BURK</name>
<keyword evidence="8 11" id="KW-0786">Thiamine pyrophosphate</keyword>
<dbReference type="EC" id="2.2.1.7" evidence="11"/>
<evidence type="ECO:0000256" key="7">
    <source>
        <dbReference type="ARBA" id="ARBA00022977"/>
    </source>
</evidence>
<dbReference type="Gene3D" id="3.40.50.920">
    <property type="match status" value="1"/>
</dbReference>
<dbReference type="GO" id="GO:0008661">
    <property type="term" value="F:1-deoxy-D-xylulose-5-phosphate synthase activity"/>
    <property type="evidence" value="ECO:0007669"/>
    <property type="project" value="UniProtKB-UniRule"/>
</dbReference>
<feature type="binding site" evidence="11">
    <location>
        <begin position="114"/>
        <end position="116"/>
    </location>
    <ligand>
        <name>thiamine diphosphate</name>
        <dbReference type="ChEBI" id="CHEBI:58937"/>
    </ligand>
</feature>
<evidence type="ECO:0000256" key="11">
    <source>
        <dbReference type="HAMAP-Rule" id="MF_00315"/>
    </source>
</evidence>
<keyword evidence="4 11" id="KW-0808">Transferase</keyword>
<dbReference type="Proteomes" id="UP000003973">
    <property type="component" value="Unassembled WGS sequence"/>
</dbReference>
<feature type="domain" description="Transketolase-like pyrimidine-binding" evidence="12">
    <location>
        <begin position="310"/>
        <end position="474"/>
    </location>
</feature>
<dbReference type="FunFam" id="3.40.50.970:FF:000005">
    <property type="entry name" value="1-deoxy-D-xylulose-5-phosphate synthase"/>
    <property type="match status" value="1"/>
</dbReference>
<dbReference type="EMBL" id="ACDP02000001">
    <property type="protein sequence ID" value="EEO28614.1"/>
    <property type="molecule type" value="Genomic_DNA"/>
</dbReference>
<feature type="binding site" evidence="11">
    <location>
        <begin position="146"/>
        <end position="147"/>
    </location>
    <ligand>
        <name>thiamine diphosphate</name>
        <dbReference type="ChEBI" id="CHEBI:58937"/>
    </ligand>
</feature>
<dbReference type="NCBIfam" id="NF003933">
    <property type="entry name" value="PRK05444.2-2"/>
    <property type="match status" value="1"/>
</dbReference>
<dbReference type="InterPro" id="IPR033248">
    <property type="entry name" value="Transketolase_C"/>
</dbReference>
<dbReference type="Pfam" id="PF13292">
    <property type="entry name" value="DXP_synthase_N"/>
    <property type="match status" value="1"/>
</dbReference>
<dbReference type="UniPathway" id="UPA00064">
    <property type="reaction ID" value="UER00091"/>
</dbReference>
<dbReference type="Gene3D" id="3.40.50.970">
    <property type="match status" value="2"/>
</dbReference>
<dbReference type="GO" id="GO:0016114">
    <property type="term" value="P:terpenoid biosynthetic process"/>
    <property type="evidence" value="ECO:0007669"/>
    <property type="project" value="UniProtKB-UniRule"/>
</dbReference>
<dbReference type="GO" id="GO:0030976">
    <property type="term" value="F:thiamine pyrophosphate binding"/>
    <property type="evidence" value="ECO:0007669"/>
    <property type="project" value="UniProtKB-UniRule"/>
</dbReference>
<dbReference type="PANTHER" id="PTHR43322">
    <property type="entry name" value="1-D-DEOXYXYLULOSE 5-PHOSPHATE SYNTHASE-RELATED"/>
    <property type="match status" value="1"/>
</dbReference>
<comment type="pathway">
    <text evidence="1 11">Metabolic intermediate biosynthesis; 1-deoxy-D-xylulose 5-phosphate biosynthesis; 1-deoxy-D-xylulose 5-phosphate from D-glyceraldehyde 3-phosphate and pyruvate: step 1/1.</text>
</comment>
<feature type="binding site" evidence="11">
    <location>
        <position position="145"/>
    </location>
    <ligand>
        <name>Mg(2+)</name>
        <dbReference type="ChEBI" id="CHEBI:18420"/>
    </ligand>
</feature>
<comment type="similarity">
    <text evidence="2 11">Belongs to the transketolase family. DXPS subfamily.</text>
</comment>
<comment type="caution">
    <text evidence="13">The sequence shown here is derived from an EMBL/GenBank/DDBJ whole genome shotgun (WGS) entry which is preliminary data.</text>
</comment>
<feature type="binding site" evidence="11">
    <location>
        <position position="175"/>
    </location>
    <ligand>
        <name>thiamine diphosphate</name>
        <dbReference type="ChEBI" id="CHEBI:58937"/>
    </ligand>
</feature>